<reference evidence="2 3" key="1">
    <citation type="submission" date="2022-03" db="EMBL/GenBank/DDBJ databases">
        <title>Streptomyces yunnanensis P86,complete genome.</title>
        <authorList>
            <person name="Chen S."/>
            <person name="Zhang Q."/>
        </authorList>
    </citation>
    <scope>NUCLEOTIDE SEQUENCE [LARGE SCALE GENOMIC DNA]</scope>
    <source>
        <strain evidence="2 3">P86</strain>
    </source>
</reference>
<feature type="signal peptide" evidence="1">
    <location>
        <begin position="1"/>
        <end position="26"/>
    </location>
</feature>
<feature type="chain" id="PRO_5045268891" evidence="1">
    <location>
        <begin position="27"/>
        <end position="76"/>
    </location>
</feature>
<evidence type="ECO:0000313" key="2">
    <source>
        <dbReference type="EMBL" id="WEB38726.1"/>
    </source>
</evidence>
<name>A0ABY8A4K8_9ACTN</name>
<evidence type="ECO:0000313" key="3">
    <source>
        <dbReference type="Proteomes" id="UP001218629"/>
    </source>
</evidence>
<evidence type="ECO:0000256" key="1">
    <source>
        <dbReference type="SAM" id="SignalP"/>
    </source>
</evidence>
<dbReference type="Proteomes" id="UP001218629">
    <property type="component" value="Chromosome"/>
</dbReference>
<sequence>MRIRAAIAASALAATIVLGAAGTALAGDDDYHERNYGRGWYNGYSFDAAVVDGNPIFHDGAHRGHFSHGKERFDGE</sequence>
<keyword evidence="1" id="KW-0732">Signal</keyword>
<gene>
    <name evidence="2" type="ORF">MOV08_05025</name>
</gene>
<dbReference type="EMBL" id="CP095749">
    <property type="protein sequence ID" value="WEB38726.1"/>
    <property type="molecule type" value="Genomic_DNA"/>
</dbReference>
<organism evidence="2 3">
    <name type="scientific">Streptomyces yunnanensis</name>
    <dbReference type="NCBI Taxonomy" id="156453"/>
    <lineage>
        <taxon>Bacteria</taxon>
        <taxon>Bacillati</taxon>
        <taxon>Actinomycetota</taxon>
        <taxon>Actinomycetes</taxon>
        <taxon>Kitasatosporales</taxon>
        <taxon>Streptomycetaceae</taxon>
        <taxon>Streptomyces</taxon>
    </lineage>
</organism>
<accession>A0ABY8A4K8</accession>
<protein>
    <submittedName>
        <fullName evidence="2">Uncharacterized protein</fullName>
    </submittedName>
</protein>
<dbReference type="RefSeq" id="WP_039629809.1">
    <property type="nucleotide sequence ID" value="NZ_CP095749.1"/>
</dbReference>
<proteinExistence type="predicted"/>
<keyword evidence="3" id="KW-1185">Reference proteome</keyword>